<dbReference type="InterPro" id="IPR016874">
    <property type="entry name" value="TcmP-like"/>
</dbReference>
<keyword evidence="4" id="KW-1185">Reference proteome</keyword>
<dbReference type="PATRIC" id="fig|68170.10.peg.6829"/>
<accession>A0A0F0GPJ9</accession>
<evidence type="ECO:0000256" key="2">
    <source>
        <dbReference type="ARBA" id="ARBA00022679"/>
    </source>
</evidence>
<evidence type="ECO:0000256" key="1">
    <source>
        <dbReference type="ARBA" id="ARBA00022603"/>
    </source>
</evidence>
<dbReference type="RefSeq" id="WP_045314336.1">
    <property type="nucleotide sequence ID" value="NZ_JYJG01000213.1"/>
</dbReference>
<protein>
    <submittedName>
        <fullName evidence="3">Methyltransferase</fullName>
    </submittedName>
</protein>
<evidence type="ECO:0000313" key="3">
    <source>
        <dbReference type="EMBL" id="KJK45404.1"/>
    </source>
</evidence>
<dbReference type="GO" id="GO:0032259">
    <property type="term" value="P:methylation"/>
    <property type="evidence" value="ECO:0007669"/>
    <property type="project" value="UniProtKB-KW"/>
</dbReference>
<organism evidence="3 4">
    <name type="scientific">Lentzea aerocolonigenes</name>
    <name type="common">Lechevalieria aerocolonigenes</name>
    <name type="synonym">Saccharothrix aerocolonigenes</name>
    <dbReference type="NCBI Taxonomy" id="68170"/>
    <lineage>
        <taxon>Bacteria</taxon>
        <taxon>Bacillati</taxon>
        <taxon>Actinomycetota</taxon>
        <taxon>Actinomycetes</taxon>
        <taxon>Pseudonocardiales</taxon>
        <taxon>Pseudonocardiaceae</taxon>
        <taxon>Lentzea</taxon>
    </lineage>
</organism>
<dbReference type="PANTHER" id="PTHR43619:SF2">
    <property type="entry name" value="S-ADENOSYL-L-METHIONINE-DEPENDENT METHYLTRANSFERASES SUPERFAMILY PROTEIN"/>
    <property type="match status" value="1"/>
</dbReference>
<dbReference type="AlphaFoldDB" id="A0A0F0GPJ9"/>
<dbReference type="InterPro" id="IPR029063">
    <property type="entry name" value="SAM-dependent_MTases_sf"/>
</dbReference>
<dbReference type="SUPFAM" id="SSF53335">
    <property type="entry name" value="S-adenosyl-L-methionine-dependent methyltransferases"/>
    <property type="match status" value="1"/>
</dbReference>
<dbReference type="InterPro" id="IPR007213">
    <property type="entry name" value="Ppm1/Ppm2/Tcmp"/>
</dbReference>
<dbReference type="EMBL" id="JYJG01000213">
    <property type="protein sequence ID" value="KJK45404.1"/>
    <property type="molecule type" value="Genomic_DNA"/>
</dbReference>
<dbReference type="PIRSF" id="PIRSF028177">
    <property type="entry name" value="Polyketide_synth_Omtfrase_TcmP"/>
    <property type="match status" value="1"/>
</dbReference>
<proteinExistence type="predicted"/>
<dbReference type="Pfam" id="PF04072">
    <property type="entry name" value="LCM"/>
    <property type="match status" value="1"/>
</dbReference>
<sequence>MAKVDFTGVQSTMLVTLFLRAADSKESRPILGDRFAADAVERIDFDWRKIDKPAIMRNRFAVALRSRQFDEWAADFLSRHPDATVLQLACGLDTRAFRLDLPGTVRWFDLDLPDVIALRRKLYADGERYRMIAASVTDPGALDEIPDDKPVLVIAEGLLMYLREDEVCQLLRRITDRFPGGELIFDGVMPWIARTTQVLKKYFSRWFYDYPAYWTPMRDGRDVERWNPRIRFRDEAAIMARYDQVPDPGVRRLYRFGVRFAGFRNYLRVFRAEF</sequence>
<dbReference type="OrthoDB" id="9800233at2"/>
<dbReference type="Gene3D" id="3.40.50.150">
    <property type="entry name" value="Vaccinia Virus protein VP39"/>
    <property type="match status" value="1"/>
</dbReference>
<dbReference type="Proteomes" id="UP000033393">
    <property type="component" value="Unassembled WGS sequence"/>
</dbReference>
<dbReference type="PANTHER" id="PTHR43619">
    <property type="entry name" value="S-ADENOSYL-L-METHIONINE-DEPENDENT METHYLTRANSFERASE YKTD-RELATED"/>
    <property type="match status" value="1"/>
</dbReference>
<keyword evidence="1 3" id="KW-0489">Methyltransferase</keyword>
<comment type="caution">
    <text evidence="3">The sequence shown here is derived from an EMBL/GenBank/DDBJ whole genome shotgun (WGS) entry which is preliminary data.</text>
</comment>
<evidence type="ECO:0000313" key="4">
    <source>
        <dbReference type="Proteomes" id="UP000033393"/>
    </source>
</evidence>
<dbReference type="GO" id="GO:0008168">
    <property type="term" value="F:methyltransferase activity"/>
    <property type="evidence" value="ECO:0007669"/>
    <property type="project" value="UniProtKB-KW"/>
</dbReference>
<gene>
    <name evidence="3" type="ORF">UK23_26365</name>
</gene>
<name>A0A0F0GPJ9_LENAE</name>
<keyword evidence="2 3" id="KW-0808">Transferase</keyword>
<reference evidence="3 4" key="1">
    <citation type="submission" date="2015-02" db="EMBL/GenBank/DDBJ databases">
        <authorList>
            <person name="Ju K.-S."/>
            <person name="Doroghazi J.R."/>
            <person name="Metcalf W."/>
        </authorList>
    </citation>
    <scope>NUCLEOTIDE SEQUENCE [LARGE SCALE GENOMIC DNA]</scope>
    <source>
        <strain evidence="3 4">NRRL B-16140</strain>
    </source>
</reference>